<comment type="PTM">
    <text evidence="5">Covalently binds the prosthetic group of malonate decarboxylase.</text>
</comment>
<accession>A0A6M4GXC7</accession>
<keyword evidence="2" id="KW-0963">Cytoplasm</keyword>
<evidence type="ECO:0000256" key="2">
    <source>
        <dbReference type="ARBA" id="ARBA00022490"/>
    </source>
</evidence>
<dbReference type="RefSeq" id="WP_171093681.1">
    <property type="nucleotide sequence ID" value="NZ_CP053069.1"/>
</dbReference>
<evidence type="ECO:0000256" key="4">
    <source>
        <dbReference type="NCBIfam" id="TIGR03130"/>
    </source>
</evidence>
<evidence type="ECO:0000256" key="3">
    <source>
        <dbReference type="ARBA" id="ARBA00022553"/>
    </source>
</evidence>
<sequence>MENLSFEFGPFPPGPLRSEPVIVGVVGSGNMEALCEPTPLGGRMKIVVNTSVRGFGATWEAVLGDFAQRVRVPDLLVTINDAGATPAVVGLRLAQAAAELEAS</sequence>
<gene>
    <name evidence="6" type="primary">mdcC</name>
    <name evidence="6" type="ORF">DSM104443_03013</name>
</gene>
<dbReference type="InterPro" id="IPR009662">
    <property type="entry name" value="Malonate_deCO2ase_dsu"/>
</dbReference>
<feature type="modified residue" description="O-(phosphoribosyl dephospho-coenzyme A)serine" evidence="5">
    <location>
        <position position="28"/>
    </location>
</feature>
<name>A0A6M4GXC7_9PROT</name>
<proteinExistence type="inferred from homology"/>
<keyword evidence="3 5" id="KW-0597">Phosphoprotein</keyword>
<comment type="subcellular location">
    <subcellularLocation>
        <location evidence="1">Cytoplasm</location>
    </subcellularLocation>
</comment>
<protein>
    <recommendedName>
        <fullName evidence="4">Malonate decarboxylase acyl carrier protein</fullName>
    </recommendedName>
</protein>
<dbReference type="AlphaFoldDB" id="A0A6M4GXC7"/>
<evidence type="ECO:0000256" key="1">
    <source>
        <dbReference type="ARBA" id="ARBA00004496"/>
    </source>
</evidence>
<dbReference type="NCBIfam" id="TIGR03130">
    <property type="entry name" value="malonate_delta"/>
    <property type="match status" value="1"/>
</dbReference>
<evidence type="ECO:0000256" key="5">
    <source>
        <dbReference type="PIRSR" id="PIRSR609662-50"/>
    </source>
</evidence>
<dbReference type="Pfam" id="PF06857">
    <property type="entry name" value="ACP"/>
    <property type="match status" value="1"/>
</dbReference>
<evidence type="ECO:0000313" key="6">
    <source>
        <dbReference type="EMBL" id="QJR11930.1"/>
    </source>
</evidence>
<dbReference type="HAMAP" id="MF_00710">
    <property type="entry name" value="Malonate_deCO2ase_dsu"/>
    <property type="match status" value="1"/>
</dbReference>
<dbReference type="InterPro" id="IPR023439">
    <property type="entry name" value="Mal_deCO2ase/Cit_lyase_ACP"/>
</dbReference>
<keyword evidence="7" id="KW-1185">Reference proteome</keyword>
<reference evidence="6 7" key="1">
    <citation type="submission" date="2020-04" db="EMBL/GenBank/DDBJ databases">
        <title>Usitatibacter rugosus gen. nov., sp. nov. and Usitatibacter palustris sp. nov., novel members of Usitatibacteraceae fam. nov. within the order Nitrosomonadales isolated from soil.</title>
        <authorList>
            <person name="Huber K.J."/>
            <person name="Neumann-Schaal M."/>
            <person name="Geppert A."/>
            <person name="Luckner M."/>
            <person name="Wanner G."/>
            <person name="Overmann J."/>
        </authorList>
    </citation>
    <scope>NUCLEOTIDE SEQUENCE [LARGE SCALE GENOMIC DNA]</scope>
    <source>
        <strain evidence="6 7">0125_3</strain>
    </source>
</reference>
<evidence type="ECO:0000313" key="7">
    <source>
        <dbReference type="Proteomes" id="UP000501534"/>
    </source>
</evidence>
<organism evidence="6 7">
    <name type="scientific">Usitatibacter rugosus</name>
    <dbReference type="NCBI Taxonomy" id="2732067"/>
    <lineage>
        <taxon>Bacteria</taxon>
        <taxon>Pseudomonadati</taxon>
        <taxon>Pseudomonadota</taxon>
        <taxon>Betaproteobacteria</taxon>
        <taxon>Nitrosomonadales</taxon>
        <taxon>Usitatibacteraceae</taxon>
        <taxon>Usitatibacter</taxon>
    </lineage>
</organism>
<dbReference type="Proteomes" id="UP000501534">
    <property type="component" value="Chromosome"/>
</dbReference>
<dbReference type="EMBL" id="CP053069">
    <property type="protein sequence ID" value="QJR11930.1"/>
    <property type="molecule type" value="Genomic_DNA"/>
</dbReference>
<dbReference type="KEGG" id="uru:DSM104443_03013"/>
<dbReference type="GO" id="GO:0005737">
    <property type="term" value="C:cytoplasm"/>
    <property type="evidence" value="ECO:0007669"/>
    <property type="project" value="UniProtKB-SubCell"/>
</dbReference>